<dbReference type="Pfam" id="PF08240">
    <property type="entry name" value="ADH_N"/>
    <property type="match status" value="1"/>
</dbReference>
<protein>
    <submittedName>
        <fullName evidence="2">Zinc-binding alcohol dehydrogenase</fullName>
    </submittedName>
</protein>
<dbReference type="OrthoDB" id="9787435at2"/>
<proteinExistence type="predicted"/>
<dbReference type="InterPro" id="IPR036291">
    <property type="entry name" value="NAD(P)-bd_dom_sf"/>
</dbReference>
<accession>A0A2Z5N9M3</accession>
<dbReference type="GO" id="GO:0016491">
    <property type="term" value="F:oxidoreductase activity"/>
    <property type="evidence" value="ECO:0007669"/>
    <property type="project" value="InterPro"/>
</dbReference>
<organism evidence="2 3">
    <name type="scientific">Burkholderia pyrrocinia</name>
    <name type="common">Pseudomonas pyrrocinia</name>
    <dbReference type="NCBI Taxonomy" id="60550"/>
    <lineage>
        <taxon>Bacteria</taxon>
        <taxon>Pseudomonadati</taxon>
        <taxon>Pseudomonadota</taxon>
        <taxon>Betaproteobacteria</taxon>
        <taxon>Burkholderiales</taxon>
        <taxon>Burkholderiaceae</taxon>
        <taxon>Burkholderia</taxon>
        <taxon>Burkholderia cepacia complex</taxon>
    </lineage>
</organism>
<name>A0A2Z5N9M3_BURPY</name>
<dbReference type="AlphaFoldDB" id="A0A2Z5N9M3"/>
<dbReference type="Pfam" id="PF00107">
    <property type="entry name" value="ADH_zinc_N"/>
    <property type="match status" value="1"/>
</dbReference>
<dbReference type="SUPFAM" id="SSF51735">
    <property type="entry name" value="NAD(P)-binding Rossmann-fold domains"/>
    <property type="match status" value="1"/>
</dbReference>
<dbReference type="InterPro" id="IPR011032">
    <property type="entry name" value="GroES-like_sf"/>
</dbReference>
<dbReference type="RefSeq" id="WP_114181890.1">
    <property type="nucleotide sequence ID" value="NZ_CP024904.1"/>
</dbReference>
<sequence length="333" mass="34858">MLALRVHGFDGLHQWALEQAPEISPGVGEVQVSVLANAISYVDLLFARGGYQVKPPLPLVPGTEFTGVVAALGPGVEGGLQVGQHVVGMTVGGAWAERTNVPASALEVLPPHVDMHAASALPVTYATALYALKHRGALQMGETVLVLGAAGGVGLACVQVAKALGATVVAGVTGDEKMKAVQQEGADHVVDVGHTEWRTAVQAAVPEGIDVVVDMIGDSFTETAFRTLRWEGRHLVIGFAGGNIPAIRANLPLLKGASLVGVDIRQFREREPDRARANLAEAVAMLAAGRLRPRVAQVYSALDWAKAIRQAQDVLTVGRVVLDWGTNTQKAPG</sequence>
<dbReference type="PANTHER" id="PTHR43677:SF4">
    <property type="entry name" value="QUINONE OXIDOREDUCTASE-LIKE PROTEIN 2"/>
    <property type="match status" value="1"/>
</dbReference>
<dbReference type="GO" id="GO:0008270">
    <property type="term" value="F:zinc ion binding"/>
    <property type="evidence" value="ECO:0007669"/>
    <property type="project" value="InterPro"/>
</dbReference>
<gene>
    <name evidence="2" type="ORF">CUJ89_34250</name>
</gene>
<feature type="domain" description="Enoyl reductase (ER)" evidence="1">
    <location>
        <begin position="8"/>
        <end position="322"/>
    </location>
</feature>
<dbReference type="SUPFAM" id="SSF50129">
    <property type="entry name" value="GroES-like"/>
    <property type="match status" value="1"/>
</dbReference>
<dbReference type="Gene3D" id="3.90.180.10">
    <property type="entry name" value="Medium-chain alcohol dehydrogenases, catalytic domain"/>
    <property type="match status" value="1"/>
</dbReference>
<dbReference type="SMART" id="SM00829">
    <property type="entry name" value="PKS_ER"/>
    <property type="match status" value="1"/>
</dbReference>
<dbReference type="InterPro" id="IPR020843">
    <property type="entry name" value="ER"/>
</dbReference>
<dbReference type="InterPro" id="IPR051397">
    <property type="entry name" value="Zn-ADH-like_protein"/>
</dbReference>
<reference evidence="2 3" key="1">
    <citation type="journal article" date="2018" name="ISME J.">
        <title>Involvement of Burkholderiaceae and sulfurous volatiles in disease-suppressive soils.</title>
        <authorList>
            <person name="Carrion V.J."/>
            <person name="Cordovez V."/>
            <person name="Tyc O."/>
            <person name="Etalo D.W."/>
            <person name="de Bruijn I."/>
            <person name="de Jager V.C."/>
            <person name="Medema M.H."/>
            <person name="Eberl L."/>
            <person name="Raaijmakers J.M."/>
        </authorList>
    </citation>
    <scope>NUCLEOTIDE SEQUENCE [LARGE SCALE GENOMIC DNA]</scope>
    <source>
        <strain evidence="3">mHSR5</strain>
    </source>
</reference>
<dbReference type="InterPro" id="IPR002364">
    <property type="entry name" value="Quin_OxRdtase/zeta-crystal_CS"/>
</dbReference>
<evidence type="ECO:0000313" key="3">
    <source>
        <dbReference type="Proteomes" id="UP000253104"/>
    </source>
</evidence>
<evidence type="ECO:0000259" key="1">
    <source>
        <dbReference type="SMART" id="SM00829"/>
    </source>
</evidence>
<evidence type="ECO:0000313" key="2">
    <source>
        <dbReference type="EMBL" id="AXF25524.1"/>
    </source>
</evidence>
<dbReference type="CDD" id="cd08241">
    <property type="entry name" value="QOR1"/>
    <property type="match status" value="1"/>
</dbReference>
<dbReference type="PANTHER" id="PTHR43677">
    <property type="entry name" value="SHORT-CHAIN DEHYDROGENASE/REDUCTASE"/>
    <property type="match status" value="1"/>
</dbReference>
<dbReference type="Gene3D" id="3.40.50.720">
    <property type="entry name" value="NAD(P)-binding Rossmann-like Domain"/>
    <property type="match status" value="1"/>
</dbReference>
<dbReference type="InterPro" id="IPR013149">
    <property type="entry name" value="ADH-like_C"/>
</dbReference>
<dbReference type="InterPro" id="IPR013154">
    <property type="entry name" value="ADH-like_N"/>
</dbReference>
<dbReference type="PROSITE" id="PS01162">
    <property type="entry name" value="QOR_ZETA_CRYSTAL"/>
    <property type="match status" value="1"/>
</dbReference>
<dbReference type="Proteomes" id="UP000253104">
    <property type="component" value="Chromosome mHSR5_C"/>
</dbReference>
<dbReference type="EMBL" id="CP024904">
    <property type="protein sequence ID" value="AXF25524.1"/>
    <property type="molecule type" value="Genomic_DNA"/>
</dbReference>